<evidence type="ECO:0000256" key="8">
    <source>
        <dbReference type="ARBA" id="ARBA00023012"/>
    </source>
</evidence>
<evidence type="ECO:0000256" key="2">
    <source>
        <dbReference type="ARBA" id="ARBA00012438"/>
    </source>
</evidence>
<keyword evidence="4" id="KW-0808">Transferase</keyword>
<evidence type="ECO:0000256" key="6">
    <source>
        <dbReference type="ARBA" id="ARBA00022777"/>
    </source>
</evidence>
<keyword evidence="3" id="KW-0597">Phosphoprotein</keyword>
<protein>
    <recommendedName>
        <fullName evidence="2">histidine kinase</fullName>
        <ecNumber evidence="2">2.7.13.3</ecNumber>
    </recommendedName>
</protein>
<accession>A0ABV6B957</accession>
<dbReference type="InterPro" id="IPR029016">
    <property type="entry name" value="GAF-like_dom_sf"/>
</dbReference>
<dbReference type="GO" id="GO:0016301">
    <property type="term" value="F:kinase activity"/>
    <property type="evidence" value="ECO:0007669"/>
    <property type="project" value="UniProtKB-KW"/>
</dbReference>
<dbReference type="InterPro" id="IPR011712">
    <property type="entry name" value="Sig_transdc_His_kin_sub3_dim/P"/>
</dbReference>
<dbReference type="Proteomes" id="UP001589733">
    <property type="component" value="Unassembled WGS sequence"/>
</dbReference>
<keyword evidence="6 11" id="KW-0418">Kinase</keyword>
<comment type="catalytic activity">
    <reaction evidence="1">
        <text>ATP + protein L-histidine = ADP + protein N-phospho-L-histidine.</text>
        <dbReference type="EC" id="2.7.13.3"/>
    </reaction>
</comment>
<feature type="region of interest" description="Disordered" evidence="9">
    <location>
        <begin position="288"/>
        <end position="310"/>
    </location>
</feature>
<keyword evidence="7" id="KW-0067">ATP-binding</keyword>
<gene>
    <name evidence="11" type="ORF">ACFFLM_23540</name>
</gene>
<reference evidence="11 12" key="1">
    <citation type="submission" date="2024-09" db="EMBL/GenBank/DDBJ databases">
        <authorList>
            <person name="Sun Q."/>
            <person name="Mori K."/>
        </authorList>
    </citation>
    <scope>NUCLEOTIDE SEQUENCE [LARGE SCALE GENOMIC DNA]</scope>
    <source>
        <strain evidence="11 12">JCM 13503</strain>
    </source>
</reference>
<keyword evidence="5" id="KW-0547">Nucleotide-binding</keyword>
<dbReference type="Gene3D" id="3.30.450.40">
    <property type="match status" value="1"/>
</dbReference>
<dbReference type="EMBL" id="JBHLYR010000071">
    <property type="protein sequence ID" value="MFB9994928.1"/>
    <property type="molecule type" value="Genomic_DNA"/>
</dbReference>
<evidence type="ECO:0000256" key="4">
    <source>
        <dbReference type="ARBA" id="ARBA00022679"/>
    </source>
</evidence>
<evidence type="ECO:0000313" key="11">
    <source>
        <dbReference type="EMBL" id="MFB9994928.1"/>
    </source>
</evidence>
<name>A0ABV6B957_9DEIO</name>
<dbReference type="Pfam" id="PF07730">
    <property type="entry name" value="HisKA_3"/>
    <property type="match status" value="1"/>
</dbReference>
<proteinExistence type="predicted"/>
<comment type="caution">
    <text evidence="11">The sequence shown here is derived from an EMBL/GenBank/DDBJ whole genome shotgun (WGS) entry which is preliminary data.</text>
</comment>
<dbReference type="RefSeq" id="WP_380016362.1">
    <property type="nucleotide sequence ID" value="NZ_JBHLYR010000071.1"/>
</dbReference>
<dbReference type="SUPFAM" id="SSF55781">
    <property type="entry name" value="GAF domain-like"/>
    <property type="match status" value="1"/>
</dbReference>
<evidence type="ECO:0000256" key="5">
    <source>
        <dbReference type="ARBA" id="ARBA00022741"/>
    </source>
</evidence>
<dbReference type="PANTHER" id="PTHR24421:SF10">
    <property type="entry name" value="NITRATE_NITRITE SENSOR PROTEIN NARQ"/>
    <property type="match status" value="1"/>
</dbReference>
<evidence type="ECO:0000256" key="7">
    <source>
        <dbReference type="ARBA" id="ARBA00022840"/>
    </source>
</evidence>
<dbReference type="PANTHER" id="PTHR24421">
    <property type="entry name" value="NITRATE/NITRITE SENSOR PROTEIN NARX-RELATED"/>
    <property type="match status" value="1"/>
</dbReference>
<dbReference type="Gene3D" id="1.20.5.1930">
    <property type="match status" value="1"/>
</dbReference>
<evidence type="ECO:0000256" key="9">
    <source>
        <dbReference type="SAM" id="MobiDB-lite"/>
    </source>
</evidence>
<dbReference type="InterPro" id="IPR050482">
    <property type="entry name" value="Sensor_HK_TwoCompSys"/>
</dbReference>
<feature type="domain" description="Signal transduction histidine kinase subgroup 3 dimerisation and phosphoacceptor" evidence="10">
    <location>
        <begin position="173"/>
        <end position="233"/>
    </location>
</feature>
<sequence length="310" mass="33805">MCYWGKRRGLGHVGGHGGVAALVQPLREHLQRGVTHLVSGQCDELYAVVAQLGERMEATLAPEQVLPTLVRTLVAALRLPYVAVALGIDAEAWEVIEHGIRPTEVQALPLVHHGEPVGELRYGARAAQEAPAKAERNLLLTLAQQASVAVAAVRLQPELRAARERLGAAREEERRHLRRDLHDGLGSQLASLALQLDTARLLLLEDTPASPVLGHAKRQAQETVNDVRRIDLRPPALDELRLLGAVHEWLRPHAEHLTVTLGAPDELPALPAVEVAALRIVGCAQRPQARPRHLRARHPQRRGGPGTHGE</sequence>
<evidence type="ECO:0000259" key="10">
    <source>
        <dbReference type="Pfam" id="PF07730"/>
    </source>
</evidence>
<dbReference type="EC" id="2.7.13.3" evidence="2"/>
<evidence type="ECO:0000313" key="12">
    <source>
        <dbReference type="Proteomes" id="UP001589733"/>
    </source>
</evidence>
<feature type="compositionally biased region" description="Basic residues" evidence="9">
    <location>
        <begin position="289"/>
        <end position="301"/>
    </location>
</feature>
<organism evidence="11 12">
    <name type="scientific">Deinococcus oregonensis</name>
    <dbReference type="NCBI Taxonomy" id="1805970"/>
    <lineage>
        <taxon>Bacteria</taxon>
        <taxon>Thermotogati</taxon>
        <taxon>Deinococcota</taxon>
        <taxon>Deinococci</taxon>
        <taxon>Deinococcales</taxon>
        <taxon>Deinococcaceae</taxon>
        <taxon>Deinococcus</taxon>
    </lineage>
</organism>
<evidence type="ECO:0000256" key="3">
    <source>
        <dbReference type="ARBA" id="ARBA00022553"/>
    </source>
</evidence>
<keyword evidence="12" id="KW-1185">Reference proteome</keyword>
<keyword evidence="8" id="KW-0902">Two-component regulatory system</keyword>
<evidence type="ECO:0000256" key="1">
    <source>
        <dbReference type="ARBA" id="ARBA00000085"/>
    </source>
</evidence>